<dbReference type="AlphaFoldDB" id="A0AAV4U0T8"/>
<evidence type="ECO:0000256" key="1">
    <source>
        <dbReference type="SAM" id="MobiDB-lite"/>
    </source>
</evidence>
<dbReference type="EMBL" id="BPLQ01010518">
    <property type="protein sequence ID" value="GIY51347.1"/>
    <property type="molecule type" value="Genomic_DNA"/>
</dbReference>
<sequence>MLSRTKKKLLQFLISVKKYRLLNNSNGCIILQKKERKKHHRKRSILRTEINHNNFLPPPALAAPSTDRSVPGGSLTPLLGHGRMARSWTRKSKCRQ</sequence>
<keyword evidence="3" id="KW-1185">Reference proteome</keyword>
<evidence type="ECO:0000313" key="3">
    <source>
        <dbReference type="Proteomes" id="UP001054837"/>
    </source>
</evidence>
<proteinExistence type="predicted"/>
<protein>
    <submittedName>
        <fullName evidence="2">Uncharacterized protein</fullName>
    </submittedName>
</protein>
<accession>A0AAV4U0T8</accession>
<organism evidence="2 3">
    <name type="scientific">Caerostris darwini</name>
    <dbReference type="NCBI Taxonomy" id="1538125"/>
    <lineage>
        <taxon>Eukaryota</taxon>
        <taxon>Metazoa</taxon>
        <taxon>Ecdysozoa</taxon>
        <taxon>Arthropoda</taxon>
        <taxon>Chelicerata</taxon>
        <taxon>Arachnida</taxon>
        <taxon>Araneae</taxon>
        <taxon>Araneomorphae</taxon>
        <taxon>Entelegynae</taxon>
        <taxon>Araneoidea</taxon>
        <taxon>Araneidae</taxon>
        <taxon>Caerostris</taxon>
    </lineage>
</organism>
<comment type="caution">
    <text evidence="2">The sequence shown here is derived from an EMBL/GenBank/DDBJ whole genome shotgun (WGS) entry which is preliminary data.</text>
</comment>
<evidence type="ECO:0000313" key="2">
    <source>
        <dbReference type="EMBL" id="GIY51347.1"/>
    </source>
</evidence>
<name>A0AAV4U0T8_9ARAC</name>
<feature type="region of interest" description="Disordered" evidence="1">
    <location>
        <begin position="56"/>
        <end position="96"/>
    </location>
</feature>
<reference evidence="2 3" key="1">
    <citation type="submission" date="2021-06" db="EMBL/GenBank/DDBJ databases">
        <title>Caerostris darwini draft genome.</title>
        <authorList>
            <person name="Kono N."/>
            <person name="Arakawa K."/>
        </authorList>
    </citation>
    <scope>NUCLEOTIDE SEQUENCE [LARGE SCALE GENOMIC DNA]</scope>
</reference>
<dbReference type="Proteomes" id="UP001054837">
    <property type="component" value="Unassembled WGS sequence"/>
</dbReference>
<gene>
    <name evidence="2" type="ORF">CDAR_69601</name>
</gene>